<evidence type="ECO:0000313" key="2">
    <source>
        <dbReference type="EMBL" id="PTQ31345.1"/>
    </source>
</evidence>
<gene>
    <name evidence="2" type="ORF">MARPO_0112s0006</name>
</gene>
<dbReference type="Gramene" id="Mp4g09050.1">
    <property type="protein sequence ID" value="Mp4g09050.1.cds1"/>
    <property type="gene ID" value="Mp4g09050"/>
</dbReference>
<dbReference type="EMBL" id="KZ772784">
    <property type="protein sequence ID" value="PTQ31345.1"/>
    <property type="molecule type" value="Genomic_DNA"/>
</dbReference>
<evidence type="ECO:0000313" key="3">
    <source>
        <dbReference type="Proteomes" id="UP000244005"/>
    </source>
</evidence>
<organism evidence="2 3">
    <name type="scientific">Marchantia polymorpha</name>
    <name type="common">Common liverwort</name>
    <name type="synonym">Marchantia aquatica</name>
    <dbReference type="NCBI Taxonomy" id="3197"/>
    <lineage>
        <taxon>Eukaryota</taxon>
        <taxon>Viridiplantae</taxon>
        <taxon>Streptophyta</taxon>
        <taxon>Embryophyta</taxon>
        <taxon>Marchantiophyta</taxon>
        <taxon>Marchantiopsida</taxon>
        <taxon>Marchantiidae</taxon>
        <taxon>Marchantiales</taxon>
        <taxon>Marchantiaceae</taxon>
        <taxon>Marchantia</taxon>
    </lineage>
</organism>
<accession>A0A2R6WBW2</accession>
<sequence>MKLRNLSGPHGCSLRVPPFGSSSVSDGLKLRSGNIRRVQGIAFYRKSHSKQTVSNPGVDIRPAQNERADGRGRTLATPITIY</sequence>
<dbReference type="AlphaFoldDB" id="A0A2R6WBW2"/>
<dbReference type="Proteomes" id="UP000244005">
    <property type="component" value="Unassembled WGS sequence"/>
</dbReference>
<name>A0A2R6WBW2_MARPO</name>
<proteinExistence type="predicted"/>
<keyword evidence="3" id="KW-1185">Reference proteome</keyword>
<protein>
    <submittedName>
        <fullName evidence="2">Uncharacterized protein</fullName>
    </submittedName>
</protein>
<reference evidence="3" key="1">
    <citation type="journal article" date="2017" name="Cell">
        <title>Insights into land plant evolution garnered from the Marchantia polymorpha genome.</title>
        <authorList>
            <person name="Bowman J.L."/>
            <person name="Kohchi T."/>
            <person name="Yamato K.T."/>
            <person name="Jenkins J."/>
            <person name="Shu S."/>
            <person name="Ishizaki K."/>
            <person name="Yamaoka S."/>
            <person name="Nishihama R."/>
            <person name="Nakamura Y."/>
            <person name="Berger F."/>
            <person name="Adam C."/>
            <person name="Aki S.S."/>
            <person name="Althoff F."/>
            <person name="Araki T."/>
            <person name="Arteaga-Vazquez M.A."/>
            <person name="Balasubrmanian S."/>
            <person name="Barry K."/>
            <person name="Bauer D."/>
            <person name="Boehm C.R."/>
            <person name="Briginshaw L."/>
            <person name="Caballero-Perez J."/>
            <person name="Catarino B."/>
            <person name="Chen F."/>
            <person name="Chiyoda S."/>
            <person name="Chovatia M."/>
            <person name="Davies K.M."/>
            <person name="Delmans M."/>
            <person name="Demura T."/>
            <person name="Dierschke T."/>
            <person name="Dolan L."/>
            <person name="Dorantes-Acosta A.E."/>
            <person name="Eklund D.M."/>
            <person name="Florent S.N."/>
            <person name="Flores-Sandoval E."/>
            <person name="Fujiyama A."/>
            <person name="Fukuzawa H."/>
            <person name="Galik B."/>
            <person name="Grimanelli D."/>
            <person name="Grimwood J."/>
            <person name="Grossniklaus U."/>
            <person name="Hamada T."/>
            <person name="Haseloff J."/>
            <person name="Hetherington A.J."/>
            <person name="Higo A."/>
            <person name="Hirakawa Y."/>
            <person name="Hundley H.N."/>
            <person name="Ikeda Y."/>
            <person name="Inoue K."/>
            <person name="Inoue S.I."/>
            <person name="Ishida S."/>
            <person name="Jia Q."/>
            <person name="Kakita M."/>
            <person name="Kanazawa T."/>
            <person name="Kawai Y."/>
            <person name="Kawashima T."/>
            <person name="Kennedy M."/>
            <person name="Kinose K."/>
            <person name="Kinoshita T."/>
            <person name="Kohara Y."/>
            <person name="Koide E."/>
            <person name="Komatsu K."/>
            <person name="Kopischke S."/>
            <person name="Kubo M."/>
            <person name="Kyozuka J."/>
            <person name="Lagercrantz U."/>
            <person name="Lin S.S."/>
            <person name="Lindquist E."/>
            <person name="Lipzen A.M."/>
            <person name="Lu C.W."/>
            <person name="De Luna E."/>
            <person name="Martienssen R.A."/>
            <person name="Minamino N."/>
            <person name="Mizutani M."/>
            <person name="Mizutani M."/>
            <person name="Mochizuki N."/>
            <person name="Monte I."/>
            <person name="Mosher R."/>
            <person name="Nagasaki H."/>
            <person name="Nakagami H."/>
            <person name="Naramoto S."/>
            <person name="Nishitani K."/>
            <person name="Ohtani M."/>
            <person name="Okamoto T."/>
            <person name="Okumura M."/>
            <person name="Phillips J."/>
            <person name="Pollak B."/>
            <person name="Reinders A."/>
            <person name="Rovekamp M."/>
            <person name="Sano R."/>
            <person name="Sawa S."/>
            <person name="Schmid M.W."/>
            <person name="Shirakawa M."/>
            <person name="Solano R."/>
            <person name="Spunde A."/>
            <person name="Suetsugu N."/>
            <person name="Sugano S."/>
            <person name="Sugiyama A."/>
            <person name="Sun R."/>
            <person name="Suzuki Y."/>
            <person name="Takenaka M."/>
            <person name="Takezawa D."/>
            <person name="Tomogane H."/>
            <person name="Tsuzuki M."/>
            <person name="Ueda T."/>
            <person name="Umeda M."/>
            <person name="Ward J.M."/>
            <person name="Watanabe Y."/>
            <person name="Yazaki K."/>
            <person name="Yokoyama R."/>
            <person name="Yoshitake Y."/>
            <person name="Yotsui I."/>
            <person name="Zachgo S."/>
            <person name="Schmutz J."/>
        </authorList>
    </citation>
    <scope>NUCLEOTIDE SEQUENCE [LARGE SCALE GENOMIC DNA]</scope>
    <source>
        <strain evidence="3">Tak-1</strain>
    </source>
</reference>
<evidence type="ECO:0000256" key="1">
    <source>
        <dbReference type="SAM" id="MobiDB-lite"/>
    </source>
</evidence>
<feature type="region of interest" description="Disordered" evidence="1">
    <location>
        <begin position="52"/>
        <end position="73"/>
    </location>
</feature>